<dbReference type="Pfam" id="PF17762">
    <property type="entry name" value="HTH_ParB"/>
    <property type="match status" value="1"/>
</dbReference>
<dbReference type="InterPro" id="IPR041468">
    <property type="entry name" value="HTH_ParB/Spo0J"/>
</dbReference>
<evidence type="ECO:0000313" key="2">
    <source>
        <dbReference type="EMBL" id="QJW98487.1"/>
    </source>
</evidence>
<dbReference type="Proteomes" id="UP000503447">
    <property type="component" value="Chromosome"/>
</dbReference>
<accession>A0A6M5YWL1</accession>
<dbReference type="EMBL" id="CP053452">
    <property type="protein sequence ID" value="QJW98487.1"/>
    <property type="molecule type" value="Genomic_DNA"/>
</dbReference>
<organism evidence="2 3">
    <name type="scientific">Frigoriglobus tundricola</name>
    <dbReference type="NCBI Taxonomy" id="2774151"/>
    <lineage>
        <taxon>Bacteria</taxon>
        <taxon>Pseudomonadati</taxon>
        <taxon>Planctomycetota</taxon>
        <taxon>Planctomycetia</taxon>
        <taxon>Gemmatales</taxon>
        <taxon>Gemmataceae</taxon>
        <taxon>Frigoriglobus</taxon>
    </lineage>
</organism>
<dbReference type="GO" id="GO:0007059">
    <property type="term" value="P:chromosome segregation"/>
    <property type="evidence" value="ECO:0007669"/>
    <property type="project" value="TreeGrafter"/>
</dbReference>
<proteinExistence type="predicted"/>
<dbReference type="SUPFAM" id="SSF109709">
    <property type="entry name" value="KorB DNA-binding domain-like"/>
    <property type="match status" value="1"/>
</dbReference>
<dbReference type="PANTHER" id="PTHR33375:SF1">
    <property type="entry name" value="CHROMOSOME-PARTITIONING PROTEIN PARB-RELATED"/>
    <property type="match status" value="1"/>
</dbReference>
<dbReference type="PANTHER" id="PTHR33375">
    <property type="entry name" value="CHROMOSOME-PARTITIONING PROTEIN PARB-RELATED"/>
    <property type="match status" value="1"/>
</dbReference>
<dbReference type="AlphaFoldDB" id="A0A6M5YWL1"/>
<dbReference type="KEGG" id="ftj:FTUN_6077"/>
<keyword evidence="3" id="KW-1185">Reference proteome</keyword>
<dbReference type="SUPFAM" id="SSF110849">
    <property type="entry name" value="ParB/Sulfiredoxin"/>
    <property type="match status" value="1"/>
</dbReference>
<reference evidence="3" key="1">
    <citation type="submission" date="2020-05" db="EMBL/GenBank/DDBJ databases">
        <title>Frigoriglobus tundricola gen. nov., sp. nov., a psychrotolerant cellulolytic planctomycete of the family Gemmataceae with two divergent copies of 16S rRNA gene.</title>
        <authorList>
            <person name="Kulichevskaya I.S."/>
            <person name="Ivanova A.A."/>
            <person name="Naumoff D.G."/>
            <person name="Beletsky A.V."/>
            <person name="Rijpstra W.I.C."/>
            <person name="Sinninghe Damste J.S."/>
            <person name="Mardanov A.V."/>
            <person name="Ravin N.V."/>
            <person name="Dedysh S.N."/>
        </authorList>
    </citation>
    <scope>NUCLEOTIDE SEQUENCE [LARGE SCALE GENOMIC DNA]</scope>
    <source>
        <strain evidence="3">PL17</strain>
    </source>
</reference>
<dbReference type="RefSeq" id="WP_171473654.1">
    <property type="nucleotide sequence ID" value="NZ_CP053452.2"/>
</dbReference>
<evidence type="ECO:0000313" key="3">
    <source>
        <dbReference type="Proteomes" id="UP000503447"/>
    </source>
</evidence>
<name>A0A6M5YWL1_9BACT</name>
<gene>
    <name evidence="2" type="ORF">FTUN_6077</name>
</gene>
<evidence type="ECO:0000259" key="1">
    <source>
        <dbReference type="Pfam" id="PF17762"/>
    </source>
</evidence>
<sequence length="280" mass="30084">MAVLRLLTVLLAACDIAYNPRSARDPSYCRALGENIRTNGQKVPIIGFFVGERFQVADGGCRVEGMRIAGLTEVLALDWGKEPTPSDLLMAHASIDVHKQFLPPLDRARLFRSLLDARGCTAKQLADELSISDSLVGKYLSLLSLPADLQEQVTTGALEFGKACVLPQEPDPFRQRELAAVAPNMSRDAFAALVRKGRQPSHSAPQTGPIRTTPSVKLARVRCPLSTGATVVVSGPEMTLGDLIEALSSALEAARKANKDSLDVKTAEKVWKDKAKAGVA</sequence>
<protein>
    <recommendedName>
        <fullName evidence="1">ParB/Spo0J HTH domain-containing protein</fullName>
    </recommendedName>
</protein>
<dbReference type="InterPro" id="IPR050336">
    <property type="entry name" value="Chromosome_partition/occlusion"/>
</dbReference>
<dbReference type="InterPro" id="IPR036086">
    <property type="entry name" value="ParB/Sulfiredoxin_sf"/>
</dbReference>
<dbReference type="Gene3D" id="1.10.10.2830">
    <property type="match status" value="1"/>
</dbReference>
<dbReference type="GO" id="GO:0005694">
    <property type="term" value="C:chromosome"/>
    <property type="evidence" value="ECO:0007669"/>
    <property type="project" value="TreeGrafter"/>
</dbReference>
<feature type="domain" description="ParB/Spo0J HTH" evidence="1">
    <location>
        <begin position="102"/>
        <end position="180"/>
    </location>
</feature>